<dbReference type="AlphaFoldDB" id="A0AAV1IW46"/>
<organism evidence="1 2">
    <name type="scientific">Leptosia nina</name>
    <dbReference type="NCBI Taxonomy" id="320188"/>
    <lineage>
        <taxon>Eukaryota</taxon>
        <taxon>Metazoa</taxon>
        <taxon>Ecdysozoa</taxon>
        <taxon>Arthropoda</taxon>
        <taxon>Hexapoda</taxon>
        <taxon>Insecta</taxon>
        <taxon>Pterygota</taxon>
        <taxon>Neoptera</taxon>
        <taxon>Endopterygota</taxon>
        <taxon>Lepidoptera</taxon>
        <taxon>Glossata</taxon>
        <taxon>Ditrysia</taxon>
        <taxon>Papilionoidea</taxon>
        <taxon>Pieridae</taxon>
        <taxon>Pierinae</taxon>
        <taxon>Leptosia</taxon>
    </lineage>
</organism>
<reference evidence="1 2" key="1">
    <citation type="submission" date="2023-11" db="EMBL/GenBank/DDBJ databases">
        <authorList>
            <person name="Okamura Y."/>
        </authorList>
    </citation>
    <scope>NUCLEOTIDE SEQUENCE [LARGE SCALE GENOMIC DNA]</scope>
</reference>
<evidence type="ECO:0008006" key="3">
    <source>
        <dbReference type="Google" id="ProtNLM"/>
    </source>
</evidence>
<dbReference type="Proteomes" id="UP001497472">
    <property type="component" value="Unassembled WGS sequence"/>
</dbReference>
<evidence type="ECO:0000313" key="2">
    <source>
        <dbReference type="Proteomes" id="UP001497472"/>
    </source>
</evidence>
<sequence>MHLTFESRSIKTTGVSVLLKRRGVSKMSGARGRHAGTRKGFRGGASEARAGLTALTHYDIYRVAIKMSCPKKYYCVENISIFIKDRA</sequence>
<name>A0AAV1IW46_9NEOP</name>
<proteinExistence type="predicted"/>
<gene>
    <name evidence="1" type="ORF">LNINA_LOCUS1362</name>
</gene>
<comment type="caution">
    <text evidence="1">The sequence shown here is derived from an EMBL/GenBank/DDBJ whole genome shotgun (WGS) entry which is preliminary data.</text>
</comment>
<dbReference type="EMBL" id="CAVLEF010000002">
    <property type="protein sequence ID" value="CAK1541372.1"/>
    <property type="molecule type" value="Genomic_DNA"/>
</dbReference>
<accession>A0AAV1IW46</accession>
<keyword evidence="2" id="KW-1185">Reference proteome</keyword>
<evidence type="ECO:0000313" key="1">
    <source>
        <dbReference type="EMBL" id="CAK1541372.1"/>
    </source>
</evidence>
<protein>
    <recommendedName>
        <fullName evidence="3">50S ribosomal protein L15</fullName>
    </recommendedName>
</protein>